<keyword evidence="15" id="KW-1185">Reference proteome</keyword>
<evidence type="ECO:0000256" key="1">
    <source>
        <dbReference type="ARBA" id="ARBA00001946"/>
    </source>
</evidence>
<dbReference type="GO" id="GO:0047631">
    <property type="term" value="F:ADP-ribose diphosphatase activity"/>
    <property type="evidence" value="ECO:0007669"/>
    <property type="project" value="UniProtKB-EC"/>
</dbReference>
<evidence type="ECO:0000259" key="13">
    <source>
        <dbReference type="PROSITE" id="PS51462"/>
    </source>
</evidence>
<feature type="domain" description="Nudix hydrolase" evidence="13">
    <location>
        <begin position="54"/>
        <end position="197"/>
    </location>
</feature>
<evidence type="ECO:0000256" key="7">
    <source>
        <dbReference type="ARBA" id="ARBA00022842"/>
    </source>
</evidence>
<evidence type="ECO:0000256" key="11">
    <source>
        <dbReference type="ARBA" id="ARBA00033056"/>
    </source>
</evidence>
<evidence type="ECO:0000256" key="9">
    <source>
        <dbReference type="ARBA" id="ARBA00030162"/>
    </source>
</evidence>
<reference evidence="14 15" key="2">
    <citation type="submission" date="2023-12" db="EMBL/GenBank/DDBJ databases">
        <authorList>
            <consortium name="Cladostephus spongiosus"/>
            <person name="Lorente B."/>
            <person name="Cabral C."/>
            <person name="Frias J."/>
            <person name="Faria J."/>
            <person name="Toubarro D."/>
        </authorList>
    </citation>
    <scope>NUCLEOTIDE SEQUENCE [LARGE SCALE GENOMIC DNA]</scope>
    <source>
        <strain evidence="14 15">ZMCS4</strain>
    </source>
</reference>
<reference evidence="15" key="1">
    <citation type="submission" date="2023-07" db="EMBL/GenBank/DDBJ databases">
        <title>Draft genome sequence of Agarivorans aestuarii strain ZMCS4, a CAZymes producing bacteria isolated from the marine brown algae Clodostephus spongiosus.</title>
        <authorList>
            <person name="Lorente B."/>
            <person name="Cabral C."/>
            <person name="Frias J."/>
            <person name="Faria J."/>
            <person name="Toubarro D."/>
        </authorList>
    </citation>
    <scope>NUCLEOTIDE SEQUENCE [LARGE SCALE GENOMIC DNA]</scope>
    <source>
        <strain evidence="15">ZMCS4</strain>
    </source>
</reference>
<evidence type="ECO:0000256" key="8">
    <source>
        <dbReference type="ARBA" id="ARBA00025164"/>
    </source>
</evidence>
<dbReference type="PANTHER" id="PTHR11839:SF5">
    <property type="entry name" value="ADP-RIBOSE PYROPHOSPHATASE"/>
    <property type="match status" value="1"/>
</dbReference>
<gene>
    <name evidence="14" type="primary">nudF</name>
    <name evidence="14" type="ORF">SNR37_002993</name>
</gene>
<dbReference type="EMBL" id="JAYDYW010000005">
    <property type="protein sequence ID" value="MEE1673568.1"/>
    <property type="molecule type" value="Genomic_DNA"/>
</dbReference>
<keyword evidence="6 14" id="KW-0378">Hydrolase</keyword>
<dbReference type="RefSeq" id="WP_163133133.1">
    <property type="nucleotide sequence ID" value="NZ_JAYDYW010000005.1"/>
</dbReference>
<proteinExistence type="inferred from homology"/>
<evidence type="ECO:0000313" key="15">
    <source>
        <dbReference type="Proteomes" id="UP001310248"/>
    </source>
</evidence>
<evidence type="ECO:0000256" key="6">
    <source>
        <dbReference type="ARBA" id="ARBA00022801"/>
    </source>
</evidence>
<evidence type="ECO:0000256" key="4">
    <source>
        <dbReference type="ARBA" id="ARBA00013297"/>
    </source>
</evidence>
<dbReference type="InterPro" id="IPR000086">
    <property type="entry name" value="NUDIX_hydrolase_dom"/>
</dbReference>
<dbReference type="Pfam" id="PF00293">
    <property type="entry name" value="NUDIX"/>
    <property type="match status" value="1"/>
</dbReference>
<comment type="cofactor">
    <cofactor evidence="1">
        <name>Mg(2+)</name>
        <dbReference type="ChEBI" id="CHEBI:18420"/>
    </cofactor>
</comment>
<protein>
    <recommendedName>
        <fullName evidence="4">ADP-ribose pyrophosphatase</fullName>
        <ecNumber evidence="3">3.6.1.13</ecNumber>
    </recommendedName>
    <alternativeName>
        <fullName evidence="9">ADP-ribose diphosphatase</fullName>
    </alternativeName>
    <alternativeName>
        <fullName evidence="11">ADP-ribose phosphohydrolase</fullName>
    </alternativeName>
    <alternativeName>
        <fullName evidence="10">Adenosine diphosphoribose pyrophosphatase</fullName>
    </alternativeName>
</protein>
<dbReference type="NCBIfam" id="TIGR00052">
    <property type="entry name" value="nudix-type nucleoside diphosphatase, YffH/AdpP family"/>
    <property type="match status" value="1"/>
</dbReference>
<organism evidence="14 15">
    <name type="scientific">Agarivorans aestuarii</name>
    <dbReference type="NCBI Taxonomy" id="1563703"/>
    <lineage>
        <taxon>Bacteria</taxon>
        <taxon>Pseudomonadati</taxon>
        <taxon>Pseudomonadota</taxon>
        <taxon>Gammaproteobacteria</taxon>
        <taxon>Alteromonadales</taxon>
        <taxon>Alteromonadaceae</taxon>
        <taxon>Agarivorans</taxon>
    </lineage>
</organism>
<comment type="function">
    <text evidence="8">Acts on ADP-mannose and ADP-glucose as well as ADP-ribose. Prevents glycogen biosynthesis. The reaction catalyzed by this enzyme is a limiting step of the gluconeogenic process.</text>
</comment>
<comment type="caution">
    <text evidence="14">The sequence shown here is derived from an EMBL/GenBank/DDBJ whole genome shotgun (WGS) entry which is preliminary data.</text>
</comment>
<dbReference type="PROSITE" id="PS51462">
    <property type="entry name" value="NUDIX"/>
    <property type="match status" value="1"/>
</dbReference>
<comment type="similarity">
    <text evidence="2">Belongs to the Nudix hydrolase family. NudF subfamily.</text>
</comment>
<comment type="catalytic activity">
    <reaction evidence="12">
        <text>ADP-D-ribose + H2O = D-ribose 5-phosphate + AMP + 2 H(+)</text>
        <dbReference type="Rhea" id="RHEA:10412"/>
        <dbReference type="ChEBI" id="CHEBI:15377"/>
        <dbReference type="ChEBI" id="CHEBI:15378"/>
        <dbReference type="ChEBI" id="CHEBI:57967"/>
        <dbReference type="ChEBI" id="CHEBI:78346"/>
        <dbReference type="ChEBI" id="CHEBI:456215"/>
        <dbReference type="EC" id="3.6.1.13"/>
    </reaction>
</comment>
<dbReference type="NCBIfam" id="NF008003">
    <property type="entry name" value="PRK10729.1"/>
    <property type="match status" value="1"/>
</dbReference>
<accession>A0ABU7G2I5</accession>
<dbReference type="PANTHER" id="PTHR11839">
    <property type="entry name" value="UDP/ADP-SUGAR PYROPHOSPHATASE"/>
    <property type="match status" value="1"/>
</dbReference>
<evidence type="ECO:0000256" key="3">
    <source>
        <dbReference type="ARBA" id="ARBA00012453"/>
    </source>
</evidence>
<dbReference type="Gene3D" id="3.90.79.10">
    <property type="entry name" value="Nucleoside Triphosphate Pyrophosphohydrolase"/>
    <property type="match status" value="1"/>
</dbReference>
<dbReference type="EC" id="3.6.1.13" evidence="3"/>
<evidence type="ECO:0000256" key="5">
    <source>
        <dbReference type="ARBA" id="ARBA00022723"/>
    </source>
</evidence>
<sequence>MTKLQNSSQFSHQDVEIKDVEDVYQGFFKMQRYTLRHRLYQGGWSNWIQREMMDRGHAAGILLFDPKLDQVVLVEQFRIGAVETGASPWLLEIVAGMLDSGQPPLDVAVREAEEEAGLTVKRVFSCNSFLPGAGGLSERIHLYIGEVDASQAGGVHGLEKENEDILVKVISREQAFEWVQQGVIDNAAAVIAIQWLQLNLQKVRQQWQNDGDGDAQ</sequence>
<evidence type="ECO:0000313" key="14">
    <source>
        <dbReference type="EMBL" id="MEE1673568.1"/>
    </source>
</evidence>
<evidence type="ECO:0000256" key="12">
    <source>
        <dbReference type="ARBA" id="ARBA00049546"/>
    </source>
</evidence>
<dbReference type="InterPro" id="IPR015797">
    <property type="entry name" value="NUDIX_hydrolase-like_dom_sf"/>
</dbReference>
<dbReference type="SUPFAM" id="SSF55811">
    <property type="entry name" value="Nudix"/>
    <property type="match status" value="1"/>
</dbReference>
<keyword evidence="7" id="KW-0460">Magnesium</keyword>
<evidence type="ECO:0000256" key="2">
    <source>
        <dbReference type="ARBA" id="ARBA00007482"/>
    </source>
</evidence>
<dbReference type="CDD" id="cd24155">
    <property type="entry name" value="NUDIX_ADPRase"/>
    <property type="match status" value="1"/>
</dbReference>
<evidence type="ECO:0000256" key="10">
    <source>
        <dbReference type="ARBA" id="ARBA00030308"/>
    </source>
</evidence>
<dbReference type="Proteomes" id="UP001310248">
    <property type="component" value="Unassembled WGS sequence"/>
</dbReference>
<keyword evidence="5" id="KW-0479">Metal-binding</keyword>
<name>A0ABU7G2I5_9ALTE</name>
<dbReference type="InterPro" id="IPR004385">
    <property type="entry name" value="NDP_pyrophosphatase"/>
</dbReference>